<keyword evidence="1" id="KW-0472">Membrane</keyword>
<keyword evidence="1" id="KW-0812">Transmembrane</keyword>
<keyword evidence="1" id="KW-1133">Transmembrane helix</keyword>
<organism evidence="2 3">
    <name type="scientific">Flavobacterium algoritolerans</name>
    <dbReference type="NCBI Taxonomy" id="3041254"/>
    <lineage>
        <taxon>Bacteria</taxon>
        <taxon>Pseudomonadati</taxon>
        <taxon>Bacteroidota</taxon>
        <taxon>Flavobacteriia</taxon>
        <taxon>Flavobacteriales</taxon>
        <taxon>Flavobacteriaceae</taxon>
        <taxon>Flavobacterium</taxon>
    </lineage>
</organism>
<comment type="caution">
    <text evidence="2">The sequence shown here is derived from an EMBL/GenBank/DDBJ whole genome shotgun (WGS) entry which is preliminary data.</text>
</comment>
<reference evidence="2 3" key="1">
    <citation type="submission" date="2023-04" db="EMBL/GenBank/DDBJ databases">
        <title>Two novel species of Flavobacterium.</title>
        <authorList>
            <person name="Liu Q."/>
            <person name="Xin Y.-H."/>
        </authorList>
    </citation>
    <scope>NUCLEOTIDE SEQUENCE [LARGE SCALE GENOMIC DNA]</scope>
    <source>
        <strain evidence="2 3">LB1P51</strain>
    </source>
</reference>
<evidence type="ECO:0000313" key="3">
    <source>
        <dbReference type="Proteomes" id="UP001243403"/>
    </source>
</evidence>
<dbReference type="RefSeq" id="WP_282718488.1">
    <property type="nucleotide sequence ID" value="NZ_JASCRZ010000008.1"/>
</dbReference>
<keyword evidence="3" id="KW-1185">Reference proteome</keyword>
<protein>
    <recommendedName>
        <fullName evidence="4">YhhN-like protein</fullName>
    </recommendedName>
</protein>
<feature type="transmembrane region" description="Helical" evidence="1">
    <location>
        <begin position="182"/>
        <end position="200"/>
    </location>
</feature>
<feature type="transmembrane region" description="Helical" evidence="1">
    <location>
        <begin position="90"/>
        <end position="107"/>
    </location>
</feature>
<evidence type="ECO:0008006" key="4">
    <source>
        <dbReference type="Google" id="ProtNLM"/>
    </source>
</evidence>
<evidence type="ECO:0000256" key="1">
    <source>
        <dbReference type="SAM" id="Phobius"/>
    </source>
</evidence>
<feature type="transmembrane region" description="Helical" evidence="1">
    <location>
        <begin position="59"/>
        <end position="78"/>
    </location>
</feature>
<feature type="transmembrane region" description="Helical" evidence="1">
    <location>
        <begin position="34"/>
        <end position="53"/>
    </location>
</feature>
<name>A0ABT6VFY6_9FLAO</name>
<feature type="transmembrane region" description="Helical" evidence="1">
    <location>
        <begin position="6"/>
        <end position="22"/>
    </location>
</feature>
<dbReference type="Proteomes" id="UP001243403">
    <property type="component" value="Unassembled WGS sequence"/>
</dbReference>
<sequence length="213" mass="24991">MNQILAYIGYLILLLNLLLFFIRFSDQGKAYKIFTLYLGLVFVVQILAEILIQQKRNNLFLSHFYFIGQFVALSIFYLTILKKVDLQKKIVKGGLISGLLFLGIQFVNDNTLFFKFNLFEIVITSFLLIVFASFHFYNLLNEKKEFYYINMGILIYLFGSTILFLVGNLMTSLSPKINKIPWILNSFLYIIYQLFILIEWKKNFSKKSIDTAL</sequence>
<proteinExistence type="predicted"/>
<dbReference type="EMBL" id="JASCRZ010000008">
    <property type="protein sequence ID" value="MDI5896104.1"/>
    <property type="molecule type" value="Genomic_DNA"/>
</dbReference>
<gene>
    <name evidence="2" type="ORF">QLS65_14500</name>
</gene>
<accession>A0ABT6VFY6</accession>
<feature type="transmembrane region" description="Helical" evidence="1">
    <location>
        <begin position="147"/>
        <end position="170"/>
    </location>
</feature>
<feature type="transmembrane region" description="Helical" evidence="1">
    <location>
        <begin position="119"/>
        <end position="140"/>
    </location>
</feature>
<evidence type="ECO:0000313" key="2">
    <source>
        <dbReference type="EMBL" id="MDI5896104.1"/>
    </source>
</evidence>